<dbReference type="PANTHER" id="PTHR45875:SF1">
    <property type="entry name" value="METHYLTRANSFERASE N6AMT1"/>
    <property type="match status" value="1"/>
</dbReference>
<comment type="caution">
    <text evidence="6">The sequence shown here is derived from an EMBL/GenBank/DDBJ whole genome shotgun (WGS) entry which is preliminary data.</text>
</comment>
<dbReference type="GO" id="GO:0008757">
    <property type="term" value="F:S-adenosylmethionine-dependent methyltransferase activity"/>
    <property type="evidence" value="ECO:0007669"/>
    <property type="project" value="TreeGrafter"/>
</dbReference>
<dbReference type="GO" id="GO:0032259">
    <property type="term" value="P:methylation"/>
    <property type="evidence" value="ECO:0007669"/>
    <property type="project" value="UniProtKB-KW"/>
</dbReference>
<dbReference type="InterPro" id="IPR007848">
    <property type="entry name" value="Small_mtfrase_dom"/>
</dbReference>
<dbReference type="PROSITE" id="PS00092">
    <property type="entry name" value="N6_MTASE"/>
    <property type="match status" value="1"/>
</dbReference>
<organism evidence="6 7">
    <name type="scientific">Winogradskyella eximia</name>
    <dbReference type="NCBI Taxonomy" id="262006"/>
    <lineage>
        <taxon>Bacteria</taxon>
        <taxon>Pseudomonadati</taxon>
        <taxon>Bacteroidota</taxon>
        <taxon>Flavobacteriia</taxon>
        <taxon>Flavobacteriales</taxon>
        <taxon>Flavobacteriaceae</taxon>
        <taxon>Winogradskyella</taxon>
    </lineage>
</organism>
<dbReference type="OrthoDB" id="267914at2"/>
<dbReference type="PANTHER" id="PTHR45875">
    <property type="entry name" value="METHYLTRANSFERASE N6AMT1"/>
    <property type="match status" value="1"/>
</dbReference>
<dbReference type="EMBL" id="QRDV01000003">
    <property type="protein sequence ID" value="RED44410.1"/>
    <property type="molecule type" value="Genomic_DNA"/>
</dbReference>
<dbReference type="GO" id="GO:0003676">
    <property type="term" value="F:nucleic acid binding"/>
    <property type="evidence" value="ECO:0007669"/>
    <property type="project" value="InterPro"/>
</dbReference>
<evidence type="ECO:0000259" key="5">
    <source>
        <dbReference type="Pfam" id="PF05175"/>
    </source>
</evidence>
<evidence type="ECO:0000256" key="4">
    <source>
        <dbReference type="ARBA" id="ARBA00022691"/>
    </source>
</evidence>
<evidence type="ECO:0000256" key="3">
    <source>
        <dbReference type="ARBA" id="ARBA00022679"/>
    </source>
</evidence>
<sequence length="221" mass="25637">MIRKLLKKAIHPFLKFGMEKFFAKPRLFAHEGIEVIVMPEVFPPHYTFSTKILLEYISSIDLKSKTFLELGCGSGIVSLFAASKQAIVTASDINSIALKALKDAKIKNNLELEIINSNLFNQIENQSFDYVIINPPYYPKDPKNVKEQAWFCGENFEYFENLLPQLSKRSDHTILMILSEDCDIQKITNIADKNKLQLHIEIERTRFSERTFIYRISRKLQ</sequence>
<dbReference type="InterPro" id="IPR052190">
    <property type="entry name" value="Euk-Arch_PrmC-MTase"/>
</dbReference>
<dbReference type="GO" id="GO:0035657">
    <property type="term" value="C:eRF1 methyltransferase complex"/>
    <property type="evidence" value="ECO:0007669"/>
    <property type="project" value="TreeGrafter"/>
</dbReference>
<dbReference type="CDD" id="cd02440">
    <property type="entry name" value="AdoMet_MTases"/>
    <property type="match status" value="1"/>
</dbReference>
<dbReference type="Pfam" id="PF05175">
    <property type="entry name" value="MTS"/>
    <property type="match status" value="1"/>
</dbReference>
<dbReference type="InterPro" id="IPR002052">
    <property type="entry name" value="DNA_methylase_N6_adenine_CS"/>
</dbReference>
<dbReference type="GO" id="GO:0008170">
    <property type="term" value="F:N-methyltransferase activity"/>
    <property type="evidence" value="ECO:0007669"/>
    <property type="project" value="UniProtKB-ARBA"/>
</dbReference>
<keyword evidence="4" id="KW-0949">S-adenosyl-L-methionine</keyword>
<name>A0A3D9H4L6_9FLAO</name>
<proteinExistence type="inferred from homology"/>
<evidence type="ECO:0000256" key="1">
    <source>
        <dbReference type="ARBA" id="ARBA00006149"/>
    </source>
</evidence>
<accession>A0A3D9H4L6</accession>
<dbReference type="SUPFAM" id="SSF53335">
    <property type="entry name" value="S-adenosyl-L-methionine-dependent methyltransferases"/>
    <property type="match status" value="1"/>
</dbReference>
<dbReference type="AlphaFoldDB" id="A0A3D9H4L6"/>
<evidence type="ECO:0000313" key="6">
    <source>
        <dbReference type="EMBL" id="RED44410.1"/>
    </source>
</evidence>
<reference evidence="6 7" key="1">
    <citation type="submission" date="2018-07" db="EMBL/GenBank/DDBJ databases">
        <title>Genomic Encyclopedia of Type Strains, Phase III (KMG-III): the genomes of soil and plant-associated and newly described type strains.</title>
        <authorList>
            <person name="Whitman W."/>
        </authorList>
    </citation>
    <scope>NUCLEOTIDE SEQUENCE [LARGE SCALE GENOMIC DNA]</scope>
    <source>
        <strain evidence="6 7">CECT 7946</strain>
    </source>
</reference>
<dbReference type="GO" id="GO:0008276">
    <property type="term" value="F:protein methyltransferase activity"/>
    <property type="evidence" value="ECO:0007669"/>
    <property type="project" value="TreeGrafter"/>
</dbReference>
<dbReference type="RefSeq" id="WP_115817020.1">
    <property type="nucleotide sequence ID" value="NZ_QRDV01000003.1"/>
</dbReference>
<dbReference type="InterPro" id="IPR029063">
    <property type="entry name" value="SAM-dependent_MTases_sf"/>
</dbReference>
<dbReference type="Gene3D" id="3.40.50.150">
    <property type="entry name" value="Vaccinia Virus protein VP39"/>
    <property type="match status" value="1"/>
</dbReference>
<gene>
    <name evidence="6" type="ORF">DFQ10_10393</name>
</gene>
<dbReference type="Proteomes" id="UP000256980">
    <property type="component" value="Unassembled WGS sequence"/>
</dbReference>
<keyword evidence="7" id="KW-1185">Reference proteome</keyword>
<evidence type="ECO:0000256" key="2">
    <source>
        <dbReference type="ARBA" id="ARBA00022603"/>
    </source>
</evidence>
<evidence type="ECO:0000313" key="7">
    <source>
        <dbReference type="Proteomes" id="UP000256980"/>
    </source>
</evidence>
<keyword evidence="2 6" id="KW-0489">Methyltransferase</keyword>
<protein>
    <submittedName>
        <fullName evidence="6">Release factor glutamine methyltransferase</fullName>
    </submittedName>
</protein>
<keyword evidence="3 6" id="KW-0808">Transferase</keyword>
<feature type="domain" description="Methyltransferase small" evidence="5">
    <location>
        <begin position="48"/>
        <end position="138"/>
    </location>
</feature>
<comment type="similarity">
    <text evidence="1">Belongs to the eukaryotic/archaeal PrmC-related family.</text>
</comment>